<keyword evidence="15" id="KW-1185">Reference proteome</keyword>
<evidence type="ECO:0000256" key="6">
    <source>
        <dbReference type="ARBA" id="ARBA00022989"/>
    </source>
</evidence>
<keyword evidence="6" id="KW-1133">Transmembrane helix</keyword>
<evidence type="ECO:0000256" key="9">
    <source>
        <dbReference type="ARBA" id="ARBA00023136"/>
    </source>
</evidence>
<dbReference type="GO" id="GO:0008121">
    <property type="term" value="F:quinol-cytochrome-c reductase activity"/>
    <property type="evidence" value="ECO:0007669"/>
    <property type="project" value="UniProtKB-EC"/>
</dbReference>
<dbReference type="KEGG" id="ame:725527"/>
<dbReference type="RefSeq" id="XP_001121362.1">
    <property type="nucleotide sequence ID" value="XM_001121362.5"/>
</dbReference>
<name>A0A7M7IJU8_APIME</name>
<dbReference type="EnsemblMetazoa" id="XM_016917492">
    <property type="protein sequence ID" value="XP_016772981"/>
    <property type="gene ID" value="LOC725527"/>
</dbReference>
<evidence type="ECO:0000259" key="13">
    <source>
        <dbReference type="PROSITE" id="PS51296"/>
    </source>
</evidence>
<accession>A0A7M7IJU8</accession>
<dbReference type="InterPro" id="IPR006317">
    <property type="entry name" value="Ubiquinol_cyt_c_Rdtase_Fe-S-su"/>
</dbReference>
<evidence type="ECO:0000256" key="7">
    <source>
        <dbReference type="ARBA" id="ARBA00023004"/>
    </source>
</evidence>
<comment type="cofactor">
    <cofactor evidence="11">
        <name>[2Fe-2S] cluster</name>
        <dbReference type="ChEBI" id="CHEBI:190135"/>
    </cofactor>
    <text evidence="11">Binds 1 [2Fe-2S] cluster per subunit.</text>
</comment>
<reference evidence="15" key="3">
    <citation type="submission" date="2025-05" db="UniProtKB">
        <authorList>
            <consortium name="RefSeq"/>
        </authorList>
    </citation>
    <scope>NUCLEOTIDE SEQUENCE [LARGE SCALE GENOMIC DNA]</scope>
    <source>
        <strain evidence="15 18">DH4</strain>
        <tissue evidence="18">Whole body</tissue>
    </source>
</reference>
<reference evidence="14" key="1">
    <citation type="submission" date="2021-01" db="UniProtKB">
        <authorList>
            <consortium name="EnsemblMetazoa"/>
        </authorList>
    </citation>
    <scope>IDENTIFICATION</scope>
    <source>
        <strain evidence="14">DH4</strain>
    </source>
</reference>
<dbReference type="FunFam" id="2.102.10.10:FF:000001">
    <property type="entry name" value="Cytochrome b-c1 complex subunit Rieske, mitochondrial"/>
    <property type="match status" value="1"/>
</dbReference>
<dbReference type="CDD" id="cd03470">
    <property type="entry name" value="Rieske_cytochrome_bc1"/>
    <property type="match status" value="1"/>
</dbReference>
<reference evidence="16 17" key="2">
    <citation type="submission" date="2025-04" db="UniProtKB">
        <authorList>
            <consortium name="RefSeq"/>
        </authorList>
    </citation>
    <scope>IDENTIFICATION</scope>
    <source>
        <strain evidence="15 16">DH4</strain>
        <tissue evidence="16 17">Whole body</tissue>
    </source>
</reference>
<keyword evidence="12" id="KW-0679">Respiratory chain</keyword>
<dbReference type="InterPro" id="IPR014349">
    <property type="entry name" value="Rieske_Fe-S_prot"/>
</dbReference>
<dbReference type="EnsemblMetazoa" id="XM_016917493">
    <property type="protein sequence ID" value="XP_016772982"/>
    <property type="gene ID" value="LOC725527"/>
</dbReference>
<keyword evidence="8" id="KW-0411">Iron-sulfur</keyword>
<evidence type="ECO:0000313" key="15">
    <source>
        <dbReference type="Proteomes" id="UP000005203"/>
    </source>
</evidence>
<evidence type="ECO:0000256" key="5">
    <source>
        <dbReference type="ARBA" id="ARBA00022723"/>
    </source>
</evidence>
<dbReference type="Pfam" id="PF02921">
    <property type="entry name" value="UCR_TM"/>
    <property type="match status" value="1"/>
</dbReference>
<comment type="catalytic activity">
    <reaction evidence="11">
        <text>a quinol + 2 Fe(III)-[cytochrome c](out) = a quinone + 2 Fe(II)-[cytochrome c](out) + 2 H(+)(out)</text>
        <dbReference type="Rhea" id="RHEA:11484"/>
        <dbReference type="Rhea" id="RHEA-COMP:10350"/>
        <dbReference type="Rhea" id="RHEA-COMP:14399"/>
        <dbReference type="ChEBI" id="CHEBI:15378"/>
        <dbReference type="ChEBI" id="CHEBI:24646"/>
        <dbReference type="ChEBI" id="CHEBI:29033"/>
        <dbReference type="ChEBI" id="CHEBI:29034"/>
        <dbReference type="ChEBI" id="CHEBI:132124"/>
        <dbReference type="EC" id="7.1.1.8"/>
    </reaction>
</comment>
<comment type="subcellular location">
    <subcellularLocation>
        <location evidence="1">Membrane</location>
        <topology evidence="1">Single-pass membrane protein</topology>
    </subcellularLocation>
    <subcellularLocation>
        <location evidence="12">Mitochondrion inner membrane</location>
    </subcellularLocation>
</comment>
<proteinExistence type="inferred from homology"/>
<dbReference type="RefSeq" id="XP_016772982.1">
    <property type="nucleotide sequence ID" value="XM_016917493.2"/>
</dbReference>
<evidence type="ECO:0000313" key="18">
    <source>
        <dbReference type="RefSeq" id="XP_016772982.1"/>
    </source>
</evidence>
<dbReference type="Pfam" id="PF00355">
    <property type="entry name" value="Rieske"/>
    <property type="match status" value="1"/>
</dbReference>
<evidence type="ECO:0000256" key="8">
    <source>
        <dbReference type="ARBA" id="ARBA00023014"/>
    </source>
</evidence>
<evidence type="ECO:0000256" key="12">
    <source>
        <dbReference type="RuleBase" id="RU004495"/>
    </source>
</evidence>
<keyword evidence="9" id="KW-0472">Membrane</keyword>
<dbReference type="InterPro" id="IPR005805">
    <property type="entry name" value="Rieske_Fe-S_prot_C"/>
</dbReference>
<organism evidence="14">
    <name type="scientific">Apis mellifera</name>
    <name type="common">Honeybee</name>
    <dbReference type="NCBI Taxonomy" id="7460"/>
    <lineage>
        <taxon>Eukaryota</taxon>
        <taxon>Metazoa</taxon>
        <taxon>Ecdysozoa</taxon>
        <taxon>Arthropoda</taxon>
        <taxon>Hexapoda</taxon>
        <taxon>Insecta</taxon>
        <taxon>Pterygota</taxon>
        <taxon>Neoptera</taxon>
        <taxon>Endopterygota</taxon>
        <taxon>Hymenoptera</taxon>
        <taxon>Apocrita</taxon>
        <taxon>Aculeata</taxon>
        <taxon>Apoidea</taxon>
        <taxon>Anthophila</taxon>
        <taxon>Apidae</taxon>
        <taxon>Apis</taxon>
    </lineage>
</organism>
<keyword evidence="7" id="KW-0408">Iron</keyword>
<dbReference type="InterPro" id="IPR017941">
    <property type="entry name" value="Rieske_2Fe-2S"/>
</dbReference>
<dbReference type="Gene3D" id="1.20.5.270">
    <property type="entry name" value="Ubiquinol cytochrome reductase, transmembrane domain"/>
    <property type="match status" value="1"/>
</dbReference>
<accession>A0A8B6XEA0</accession>
<evidence type="ECO:0000256" key="2">
    <source>
        <dbReference type="ARBA" id="ARBA00010651"/>
    </source>
</evidence>
<comment type="miscellaneous">
    <text evidence="11">The Rieske protein is a high potential 2Fe-2S protein.</text>
</comment>
<dbReference type="GeneID" id="725527"/>
<keyword evidence="11" id="KW-0813">Transport</keyword>
<evidence type="ECO:0000256" key="4">
    <source>
        <dbReference type="ARBA" id="ARBA00022714"/>
    </source>
</evidence>
<dbReference type="SUPFAM" id="SSF81502">
    <property type="entry name" value="ISP transmembrane anchor"/>
    <property type="match status" value="1"/>
</dbReference>
<dbReference type="EnsemblMetazoa" id="XM_001121362">
    <property type="protein sequence ID" value="XP_001121362"/>
    <property type="gene ID" value="LOC725527"/>
</dbReference>
<evidence type="ECO:0000256" key="1">
    <source>
        <dbReference type="ARBA" id="ARBA00004167"/>
    </source>
</evidence>
<dbReference type="Proteomes" id="UP000005203">
    <property type="component" value="Linkage group LG1"/>
</dbReference>
<dbReference type="GO" id="GO:0005743">
    <property type="term" value="C:mitochondrial inner membrane"/>
    <property type="evidence" value="ECO:0007669"/>
    <property type="project" value="UniProtKB-SubCell"/>
</dbReference>
<dbReference type="NCBIfam" id="TIGR01416">
    <property type="entry name" value="Rieske_proteo"/>
    <property type="match status" value="1"/>
</dbReference>
<dbReference type="GO" id="GO:0046872">
    <property type="term" value="F:metal ion binding"/>
    <property type="evidence" value="ECO:0007669"/>
    <property type="project" value="UniProtKB-KW"/>
</dbReference>
<dbReference type="Gene3D" id="2.102.10.10">
    <property type="entry name" value="Rieske [2Fe-2S] iron-sulphur domain"/>
    <property type="match status" value="1"/>
</dbReference>
<dbReference type="OrthoDB" id="1637982at2759"/>
<evidence type="ECO:0000256" key="11">
    <source>
        <dbReference type="RuleBase" id="RU004494"/>
    </source>
</evidence>
<evidence type="ECO:0000256" key="10">
    <source>
        <dbReference type="ARBA" id="ARBA00023157"/>
    </source>
</evidence>
<evidence type="ECO:0000313" key="14">
    <source>
        <dbReference type="EnsemblMetazoa" id="XP_016772982"/>
    </source>
</evidence>
<keyword evidence="5" id="KW-0479">Metal-binding</keyword>
<dbReference type="PROSITE" id="PS51296">
    <property type="entry name" value="RIESKE"/>
    <property type="match status" value="1"/>
</dbReference>
<keyword evidence="12" id="KW-0496">Mitochondrion</keyword>
<dbReference type="InterPro" id="IPR004192">
    <property type="entry name" value="Rieske_TM"/>
</dbReference>
<dbReference type="GO" id="GO:0051537">
    <property type="term" value="F:2 iron, 2 sulfur cluster binding"/>
    <property type="evidence" value="ECO:0007669"/>
    <property type="project" value="UniProtKB-KW"/>
</dbReference>
<comment type="similarity">
    <text evidence="2">Belongs to the Rieske iron-sulfur protein family.</text>
</comment>
<gene>
    <name evidence="14" type="primary">725527</name>
    <name evidence="16 17 18" type="synonym">LOC725527</name>
</gene>
<keyword evidence="4" id="KW-0001">2Fe-2S</keyword>
<evidence type="ECO:0000313" key="17">
    <source>
        <dbReference type="RefSeq" id="XP_016772981.1"/>
    </source>
</evidence>
<keyword evidence="11" id="KW-0249">Electron transport</keyword>
<keyword evidence="10" id="KW-1015">Disulfide bond</keyword>
<accession>A0A8B7KSJ9</accession>
<dbReference type="PRINTS" id="PR00162">
    <property type="entry name" value="RIESKE"/>
</dbReference>
<dbReference type="RefSeq" id="XP_016772981.1">
    <property type="nucleotide sequence ID" value="XM_016917492.2"/>
</dbReference>
<sequence>MSLSFLSIFSRFPIENCLNASVLTFYLKYRYAHTDLPKPDFQEYRRKSLLNSNISAKRSTDERRTANYAASFVAGVAALYGLKSHILHYIFFLAPSRGILAEAQIEISLRDIPVGKVSIFKWQGKPIFVYHRSQSIIDQERLVNIAELRDPESDNERAKRPEWLIVIGICTHLGCVPIPNAGIIRGGFYCPCHASHFDAAGRIRRGPAPTNLEIPEYKFLTDDTILVG</sequence>
<dbReference type="EC" id="7.1.1.8" evidence="11"/>
<feature type="domain" description="Rieske" evidence="13">
    <location>
        <begin position="157"/>
        <end position="226"/>
    </location>
</feature>
<dbReference type="PANTHER" id="PTHR10134">
    <property type="entry name" value="CYTOCHROME B-C1 COMPLEX SUBUNIT RIESKE, MITOCHONDRIAL"/>
    <property type="match status" value="1"/>
</dbReference>
<dbReference type="AlphaFoldDB" id="A0A7M7IJU8"/>
<dbReference type="InterPro" id="IPR037008">
    <property type="entry name" value="bc1_Rieske_TM_sf"/>
</dbReference>
<evidence type="ECO:0000313" key="16">
    <source>
        <dbReference type="RefSeq" id="XP_001121362.1"/>
    </source>
</evidence>
<dbReference type="OMA" id="HRTQSII"/>
<keyword evidence="3" id="KW-0812">Transmembrane</keyword>
<dbReference type="InterPro" id="IPR036922">
    <property type="entry name" value="Rieske_2Fe-2S_sf"/>
</dbReference>
<protein>
    <recommendedName>
        <fullName evidence="11">Cytochrome b-c1 complex subunit Rieske, mitochondrial</fullName>
        <ecNumber evidence="11">7.1.1.8</ecNumber>
    </recommendedName>
</protein>
<dbReference type="SUPFAM" id="SSF50022">
    <property type="entry name" value="ISP domain"/>
    <property type="match status" value="1"/>
</dbReference>
<evidence type="ECO:0000256" key="3">
    <source>
        <dbReference type="ARBA" id="ARBA00022692"/>
    </source>
</evidence>
<accession>A0A7M7IKH5</accession>